<gene>
    <name evidence="2" type="ORF">ABF77_23835</name>
</gene>
<dbReference type="Proteomes" id="UP000036013">
    <property type="component" value="Unassembled WGS sequence"/>
</dbReference>
<keyword evidence="1" id="KW-0732">Signal</keyword>
<protein>
    <submittedName>
        <fullName evidence="2">Uncharacterized protein</fullName>
    </submittedName>
</protein>
<feature type="chain" id="PRO_5032854352" evidence="1">
    <location>
        <begin position="26"/>
        <end position="180"/>
    </location>
</feature>
<feature type="signal peptide" evidence="1">
    <location>
        <begin position="1"/>
        <end position="25"/>
    </location>
</feature>
<accession>A0A837L779</accession>
<evidence type="ECO:0000313" key="3">
    <source>
        <dbReference type="Proteomes" id="UP000036013"/>
    </source>
</evidence>
<reference evidence="2 3" key="1">
    <citation type="submission" date="2015-06" db="EMBL/GenBank/DDBJ databases">
        <authorList>
            <person name="Adams M."/>
            <person name="Sutton G."/>
            <person name="Nelson K."/>
            <person name="Bonomo R."/>
            <person name="McCorrison J."/>
            <person name="Sanka R."/>
            <person name="Brinkac L."/>
            <person name="Nierman W."/>
        </authorList>
    </citation>
    <scope>NUCLEOTIDE SEQUENCE [LARGE SCALE GENOMIC DNA]</scope>
    <source>
        <strain evidence="2 3">GN02692</strain>
    </source>
</reference>
<comment type="caution">
    <text evidence="2">The sequence shown here is derived from an EMBL/GenBank/DDBJ whole genome shotgun (WGS) entry which is preliminary data.</text>
</comment>
<evidence type="ECO:0000256" key="1">
    <source>
        <dbReference type="SAM" id="SignalP"/>
    </source>
</evidence>
<sequence>MRKFIRAYFCFSFIVSFLYSSEVVAHTVPPALRELDFSIAINKKSIALGDRWDNDVAHEIEVPTEGQFVGEIPFDGVNYKFYQHHQAELDVFSSNLLWDKTERNVNDYIVSQITIYSEECSTPRGIHVGSTIEELNKAYGAGQSENDSGEQWVSYELGIKLLSFKIKDNMVVKISMNYAN</sequence>
<dbReference type="AlphaFoldDB" id="A0A837L779"/>
<evidence type="ECO:0000313" key="2">
    <source>
        <dbReference type="EMBL" id="KLP90229.1"/>
    </source>
</evidence>
<proteinExistence type="predicted"/>
<dbReference type="RefSeq" id="WP_032674995.1">
    <property type="nucleotide sequence ID" value="NZ_CP110823.1"/>
</dbReference>
<dbReference type="EMBL" id="LEDI01000111">
    <property type="protein sequence ID" value="KLP90229.1"/>
    <property type="molecule type" value="Genomic_DNA"/>
</dbReference>
<organism evidence="2 3">
    <name type="scientific">Enterobacter roggenkampii</name>
    <dbReference type="NCBI Taxonomy" id="1812935"/>
    <lineage>
        <taxon>Bacteria</taxon>
        <taxon>Pseudomonadati</taxon>
        <taxon>Pseudomonadota</taxon>
        <taxon>Gammaproteobacteria</taxon>
        <taxon>Enterobacterales</taxon>
        <taxon>Enterobacteriaceae</taxon>
        <taxon>Enterobacter</taxon>
        <taxon>Enterobacter cloacae complex</taxon>
    </lineage>
</organism>
<name>A0A837L779_9ENTR</name>